<dbReference type="EMBL" id="BAAAME010000003">
    <property type="protein sequence ID" value="GAA1736003.1"/>
    <property type="molecule type" value="Genomic_DNA"/>
</dbReference>
<proteinExistence type="predicted"/>
<protein>
    <recommendedName>
        <fullName evidence="3">Bacterial spore germination immunoglobulin-like domain-containing protein</fullName>
    </recommendedName>
</protein>
<name>A0ABN2JR09_9ACTN</name>
<accession>A0ABN2JR09</accession>
<dbReference type="RefSeq" id="WP_344199648.1">
    <property type="nucleotide sequence ID" value="NZ_BAAAME010000003.1"/>
</dbReference>
<comment type="caution">
    <text evidence="1">The sequence shown here is derived from an EMBL/GenBank/DDBJ whole genome shotgun (WGS) entry which is preliminary data.</text>
</comment>
<dbReference type="Proteomes" id="UP001501057">
    <property type="component" value="Unassembled WGS sequence"/>
</dbReference>
<reference evidence="1 2" key="1">
    <citation type="journal article" date="2019" name="Int. J. Syst. Evol. Microbiol.">
        <title>The Global Catalogue of Microorganisms (GCM) 10K type strain sequencing project: providing services to taxonomists for standard genome sequencing and annotation.</title>
        <authorList>
            <consortium name="The Broad Institute Genomics Platform"/>
            <consortium name="The Broad Institute Genome Sequencing Center for Infectious Disease"/>
            <person name="Wu L."/>
            <person name="Ma J."/>
        </authorList>
    </citation>
    <scope>NUCLEOTIDE SEQUENCE [LARGE SCALE GENOMIC DNA]</scope>
    <source>
        <strain evidence="1 2">JCM 13518</strain>
    </source>
</reference>
<sequence>MGARDWSPRGWVAGAVAVVVVALAAGAGVAVSDRWTADAGVDDVARLVPVDVAGVDVTDWTALRDRLDAGGAALVAAASDRDLATRSVLVSSDVVVSDGLGWAPGTVRWEAFVQTTAGTGLLVGLPQSTAGTEARLREVGYVESDGLWSIDLPDLRAGGASTPEVFLHVRILDGGVAVASAEETVVEQVRDAADGSETALADDPSVARVWAQASALDVFALQDGAAGCASTDPAESGADIAAQATVAVDAAGELLPYRWLLRGLEPAAAGSDETDRFVVAMAFETGAQAAGQVEVRSQLASGPFIGQTGTVEESIVLTRESVDGDVAVLDLDRQEDSVSLMSFVGPLVLASC</sequence>
<keyword evidence="2" id="KW-1185">Reference proteome</keyword>
<organism evidence="1 2">
    <name type="scientific">Aeromicrobium alkaliterrae</name>
    <dbReference type="NCBI Taxonomy" id="302168"/>
    <lineage>
        <taxon>Bacteria</taxon>
        <taxon>Bacillati</taxon>
        <taxon>Actinomycetota</taxon>
        <taxon>Actinomycetes</taxon>
        <taxon>Propionibacteriales</taxon>
        <taxon>Nocardioidaceae</taxon>
        <taxon>Aeromicrobium</taxon>
    </lineage>
</organism>
<evidence type="ECO:0000313" key="1">
    <source>
        <dbReference type="EMBL" id="GAA1736003.1"/>
    </source>
</evidence>
<gene>
    <name evidence="1" type="ORF">GCM10009710_15530</name>
</gene>
<evidence type="ECO:0000313" key="2">
    <source>
        <dbReference type="Proteomes" id="UP001501057"/>
    </source>
</evidence>
<evidence type="ECO:0008006" key="3">
    <source>
        <dbReference type="Google" id="ProtNLM"/>
    </source>
</evidence>